<reference evidence="3 4" key="1">
    <citation type="journal article" date="2016" name="Nat. Commun.">
        <title>Thousands of microbial genomes shed light on interconnected biogeochemical processes in an aquifer system.</title>
        <authorList>
            <person name="Anantharaman K."/>
            <person name="Brown C.T."/>
            <person name="Hug L.A."/>
            <person name="Sharon I."/>
            <person name="Castelle C.J."/>
            <person name="Probst A.J."/>
            <person name="Thomas B.C."/>
            <person name="Singh A."/>
            <person name="Wilkins M.J."/>
            <person name="Karaoz U."/>
            <person name="Brodie E.L."/>
            <person name="Williams K.H."/>
            <person name="Hubbard S.S."/>
            <person name="Banfield J.F."/>
        </authorList>
    </citation>
    <scope>NUCLEOTIDE SEQUENCE [LARGE SCALE GENOMIC DNA]</scope>
</reference>
<evidence type="ECO:0000259" key="2">
    <source>
        <dbReference type="Pfam" id="PF10531"/>
    </source>
</evidence>
<dbReference type="InterPro" id="IPR051675">
    <property type="entry name" value="Endo/Exo/Phosphatase_dom_1"/>
</dbReference>
<name>A0A1G1WHC7_9BACT</name>
<organism evidence="3 4">
    <name type="scientific">Candidatus Woykebacteria bacterium RIFCSPHIGHO2_01_FULL_39_12</name>
    <dbReference type="NCBI Taxonomy" id="1802599"/>
    <lineage>
        <taxon>Bacteria</taxon>
        <taxon>Candidatus Woykeibacteriota</taxon>
    </lineage>
</organism>
<protein>
    <recommendedName>
        <fullName evidence="2">Soluble ligand binding domain-containing protein</fullName>
    </recommendedName>
</protein>
<dbReference type="EMBL" id="MHCV01000040">
    <property type="protein sequence ID" value="OGY27115.1"/>
    <property type="molecule type" value="Genomic_DNA"/>
</dbReference>
<sequence>MKKSASIWDHLENYKVSIILAVVGIILIGLGLMLPRINFNNPKPAYIPVSENKSDGKELKVDVAGAVFKPAVYSLEENTRVADAISAAGGFTDKADKVWIAKNLNLAQPLSDGVKIYVPTVGEVGNISNKADEVLGEDSNKVNINTASTSELDTLPNIGPVRAEKIINNRPYSSLEDLKSKNVLGPSTFEKIKDLISVF</sequence>
<evidence type="ECO:0000313" key="3">
    <source>
        <dbReference type="EMBL" id="OGY27115.1"/>
    </source>
</evidence>
<accession>A0A1G1WHC7</accession>
<dbReference type="Gene3D" id="1.10.150.320">
    <property type="entry name" value="Photosystem II 12 kDa extrinsic protein"/>
    <property type="match status" value="1"/>
</dbReference>
<proteinExistence type="predicted"/>
<evidence type="ECO:0000256" key="1">
    <source>
        <dbReference type="SAM" id="Phobius"/>
    </source>
</evidence>
<dbReference type="InterPro" id="IPR019554">
    <property type="entry name" value="Soluble_ligand-bd"/>
</dbReference>
<keyword evidence="1" id="KW-0812">Transmembrane</keyword>
<dbReference type="GO" id="GO:0015627">
    <property type="term" value="C:type II protein secretion system complex"/>
    <property type="evidence" value="ECO:0007669"/>
    <property type="project" value="TreeGrafter"/>
</dbReference>
<dbReference type="PANTHER" id="PTHR21180">
    <property type="entry name" value="ENDONUCLEASE/EXONUCLEASE/PHOSPHATASE FAMILY DOMAIN-CONTAINING PROTEIN 1"/>
    <property type="match status" value="1"/>
</dbReference>
<feature type="domain" description="Soluble ligand binding" evidence="2">
    <location>
        <begin position="60"/>
        <end position="102"/>
    </location>
</feature>
<dbReference type="Proteomes" id="UP000177900">
    <property type="component" value="Unassembled WGS sequence"/>
</dbReference>
<keyword evidence="1" id="KW-0472">Membrane</keyword>
<dbReference type="Pfam" id="PF10531">
    <property type="entry name" value="SLBB"/>
    <property type="match status" value="1"/>
</dbReference>
<dbReference type="GO" id="GO:0015628">
    <property type="term" value="P:protein secretion by the type II secretion system"/>
    <property type="evidence" value="ECO:0007669"/>
    <property type="project" value="TreeGrafter"/>
</dbReference>
<dbReference type="AlphaFoldDB" id="A0A1G1WHC7"/>
<dbReference type="PANTHER" id="PTHR21180:SF32">
    <property type="entry name" value="ENDONUCLEASE_EXONUCLEASE_PHOSPHATASE FAMILY DOMAIN-CONTAINING PROTEIN 1"/>
    <property type="match status" value="1"/>
</dbReference>
<gene>
    <name evidence="3" type="ORF">A2864_01005</name>
</gene>
<evidence type="ECO:0000313" key="4">
    <source>
        <dbReference type="Proteomes" id="UP000177900"/>
    </source>
</evidence>
<keyword evidence="1" id="KW-1133">Transmembrane helix</keyword>
<dbReference type="Pfam" id="PF12836">
    <property type="entry name" value="HHH_3"/>
    <property type="match status" value="1"/>
</dbReference>
<feature type="transmembrane region" description="Helical" evidence="1">
    <location>
        <begin position="16"/>
        <end position="34"/>
    </location>
</feature>
<dbReference type="Gene3D" id="3.10.560.10">
    <property type="entry name" value="Outer membrane lipoprotein wza domain like"/>
    <property type="match status" value="1"/>
</dbReference>
<dbReference type="SUPFAM" id="SSF81585">
    <property type="entry name" value="PsbU/PolX domain-like"/>
    <property type="match status" value="1"/>
</dbReference>
<comment type="caution">
    <text evidence="3">The sequence shown here is derived from an EMBL/GenBank/DDBJ whole genome shotgun (WGS) entry which is preliminary data.</text>
</comment>